<evidence type="ECO:0000256" key="1">
    <source>
        <dbReference type="SAM" id="SignalP"/>
    </source>
</evidence>
<dbReference type="EMBL" id="FRXN01000001">
    <property type="protein sequence ID" value="SHO59731.1"/>
    <property type="molecule type" value="Genomic_DNA"/>
</dbReference>
<reference evidence="4" key="1">
    <citation type="submission" date="2016-12" db="EMBL/GenBank/DDBJ databases">
        <authorList>
            <person name="Varghese N."/>
            <person name="Submissions S."/>
        </authorList>
    </citation>
    <scope>NUCLEOTIDE SEQUENCE [LARGE SCALE GENOMIC DNA]</scope>
    <source>
        <strain evidence="4">DSM 25035</strain>
    </source>
</reference>
<dbReference type="AlphaFoldDB" id="A0A1M7Z4D1"/>
<dbReference type="Pfam" id="PF14371">
    <property type="entry name" value="DUF4412"/>
    <property type="match status" value="1"/>
</dbReference>
<name>A0A1M7Z4D1_9BACT</name>
<proteinExistence type="predicted"/>
<protein>
    <recommendedName>
        <fullName evidence="2">DUF4412 domain-containing protein</fullName>
    </recommendedName>
</protein>
<dbReference type="STRING" id="1073327.SAMN04488108_0328"/>
<keyword evidence="1" id="KW-0732">Signal</keyword>
<accession>A0A1M7Z4D1</accession>
<gene>
    <name evidence="3" type="ORF">SAMN04488108_0328</name>
</gene>
<keyword evidence="4" id="KW-1185">Reference proteome</keyword>
<dbReference type="Proteomes" id="UP000184609">
    <property type="component" value="Unassembled WGS sequence"/>
</dbReference>
<dbReference type="OrthoDB" id="1524221at2"/>
<dbReference type="InterPro" id="IPR025524">
    <property type="entry name" value="DUF4412"/>
</dbReference>
<evidence type="ECO:0000313" key="4">
    <source>
        <dbReference type="Proteomes" id="UP000184609"/>
    </source>
</evidence>
<organism evidence="3 4">
    <name type="scientific">Algoriphagus zhangzhouensis</name>
    <dbReference type="NCBI Taxonomy" id="1073327"/>
    <lineage>
        <taxon>Bacteria</taxon>
        <taxon>Pseudomonadati</taxon>
        <taxon>Bacteroidota</taxon>
        <taxon>Cytophagia</taxon>
        <taxon>Cytophagales</taxon>
        <taxon>Cyclobacteriaceae</taxon>
        <taxon>Algoriphagus</taxon>
    </lineage>
</organism>
<feature type="domain" description="DUF4412" evidence="2">
    <location>
        <begin position="101"/>
        <end position="289"/>
    </location>
</feature>
<evidence type="ECO:0000313" key="3">
    <source>
        <dbReference type="EMBL" id="SHO59731.1"/>
    </source>
</evidence>
<sequence length="307" mass="34608">MKKINTLILLLLFSLTFEAEAQFIKKIQKAAERGAQNAIEKRAEKEAEKMVQKQLEKQLGSIYGTDDDGNPINIDMESILSGMGEDVAIADEYNFLGFMVLQLDATEKNGKKDDPVFIKSLMGSSTDFTGMEIQDPKNPQVVTTMVFDTPNQASVLFMDNDGEKSSFAYKLDLDGMTDMTDEEIDQNIEEKDVVLEKTGNTKDILGYTCEEYHVKSEDGEGYYWTTTEPIDGVNSFWGMNSPFMKQGAQEKYQKHFKDIPNGNFMEMTYTSTDGSKVDMKVIEIEPDSPKSFTSADYPNVMQAMKQQ</sequence>
<feature type="chain" id="PRO_5012432743" description="DUF4412 domain-containing protein" evidence="1">
    <location>
        <begin position="22"/>
        <end position="307"/>
    </location>
</feature>
<dbReference type="RefSeq" id="WP_073570005.1">
    <property type="nucleotide sequence ID" value="NZ_FRXN01000001.1"/>
</dbReference>
<evidence type="ECO:0000259" key="2">
    <source>
        <dbReference type="Pfam" id="PF14371"/>
    </source>
</evidence>
<feature type="signal peptide" evidence="1">
    <location>
        <begin position="1"/>
        <end position="21"/>
    </location>
</feature>